<comment type="caution">
    <text evidence="7">The sequence shown here is derived from an EMBL/GenBank/DDBJ whole genome shotgun (WGS) entry which is preliminary data.</text>
</comment>
<sequence length="489" mass="54402">MSSRVGELLLKCGVITQEQLDQALEAQKNNGGFIGTQLVKLGFIKENDLVEALSKQYGVSIVELDNYTIENSVIDLIPQNLAYKHNILPIVKKDSTLTVAMLDPSNIVALNDIKFITGLDIQIVLVKETDLKANHERYYENAVSYDSIMDGMEREDVEVIDTSENINITELEKATEDAPVVKLVNAILLDAIKKGASDIHVEPYEKSFRVRFRIDGIMYEIMKPPMKLKNAITSRLKIMADLDIAERRLPQDGRIKLKIGNGKEMDFRVNALPTLFGEKVVLRLLDKSNLQLDMTKLGFEINQLADFKEAIFKPHGMVLVTGPTGSGKTTTLYSALTELNKVTTNINTAEDPVEFNLPGINQAQMHEDIGFTFASALRSFLRQDPDIIMVGEIRDYETAEIAIKASLTGHMVLSTLHTNDAPSTITRLLNMGVEPFLVASSINLVLAQRLARRVCEGCAEEYEINPEILINLGVPASEAQHIKLRRGHG</sequence>
<name>A0A7X9FSB5_9DELT</name>
<dbReference type="InterPro" id="IPR013374">
    <property type="entry name" value="ATPase_typ4_pilus-assembl_PilB"/>
</dbReference>
<accession>A0A7X9FSB5</accession>
<gene>
    <name evidence="7" type="primary">pilB</name>
    <name evidence="7" type="ORF">GYA55_09305</name>
</gene>
<dbReference type="InterPro" id="IPR037257">
    <property type="entry name" value="T2SS_E_N_sf"/>
</dbReference>
<dbReference type="CDD" id="cd01129">
    <property type="entry name" value="PulE-GspE-like"/>
    <property type="match status" value="1"/>
</dbReference>
<proteinExistence type="inferred from homology"/>
<dbReference type="FunFam" id="3.30.450.90:FF:000001">
    <property type="entry name" value="Type II secretion system ATPase GspE"/>
    <property type="match status" value="1"/>
</dbReference>
<keyword evidence="4" id="KW-0547">Nucleotide-binding</keyword>
<dbReference type="SUPFAM" id="SSF52540">
    <property type="entry name" value="P-loop containing nucleoside triphosphate hydrolases"/>
    <property type="match status" value="1"/>
</dbReference>
<dbReference type="PANTHER" id="PTHR30258:SF1">
    <property type="entry name" value="PROTEIN TRANSPORT PROTEIN HOFB HOMOLOG"/>
    <property type="match status" value="1"/>
</dbReference>
<comment type="subcellular location">
    <subcellularLocation>
        <location evidence="1">Cytoplasm</location>
    </subcellularLocation>
</comment>
<dbReference type="GO" id="GO:0005524">
    <property type="term" value="F:ATP binding"/>
    <property type="evidence" value="ECO:0007669"/>
    <property type="project" value="UniProtKB-KW"/>
</dbReference>
<dbReference type="Pfam" id="PF05157">
    <property type="entry name" value="MshEN"/>
    <property type="match status" value="1"/>
</dbReference>
<dbReference type="GO" id="GO:0005737">
    <property type="term" value="C:cytoplasm"/>
    <property type="evidence" value="ECO:0007669"/>
    <property type="project" value="UniProtKB-SubCell"/>
</dbReference>
<evidence type="ECO:0000259" key="6">
    <source>
        <dbReference type="PROSITE" id="PS00662"/>
    </source>
</evidence>
<evidence type="ECO:0000256" key="2">
    <source>
        <dbReference type="ARBA" id="ARBA00006611"/>
    </source>
</evidence>
<dbReference type="InterPro" id="IPR003593">
    <property type="entry name" value="AAA+_ATPase"/>
</dbReference>
<dbReference type="Gene3D" id="3.30.450.90">
    <property type="match status" value="1"/>
</dbReference>
<evidence type="ECO:0000256" key="5">
    <source>
        <dbReference type="ARBA" id="ARBA00022840"/>
    </source>
</evidence>
<keyword evidence="5" id="KW-0067">ATP-binding</keyword>
<dbReference type="SUPFAM" id="SSF160246">
    <property type="entry name" value="EspE N-terminal domain-like"/>
    <property type="match status" value="1"/>
</dbReference>
<reference evidence="7 8" key="1">
    <citation type="journal article" date="2020" name="Biotechnol. Biofuels">
        <title>New insights from the biogas microbiome by comprehensive genome-resolved metagenomics of nearly 1600 species originating from multiple anaerobic digesters.</title>
        <authorList>
            <person name="Campanaro S."/>
            <person name="Treu L."/>
            <person name="Rodriguez-R L.M."/>
            <person name="Kovalovszki A."/>
            <person name="Ziels R.M."/>
            <person name="Maus I."/>
            <person name="Zhu X."/>
            <person name="Kougias P.G."/>
            <person name="Basile A."/>
            <person name="Luo G."/>
            <person name="Schluter A."/>
            <person name="Konstantinidis K.T."/>
            <person name="Angelidaki I."/>
        </authorList>
    </citation>
    <scope>NUCLEOTIDE SEQUENCE [LARGE SCALE GENOMIC DNA]</scope>
    <source>
        <strain evidence="7">AS27yjCOA_65</strain>
    </source>
</reference>
<evidence type="ECO:0000256" key="3">
    <source>
        <dbReference type="ARBA" id="ARBA00022490"/>
    </source>
</evidence>
<dbReference type="InterPro" id="IPR027417">
    <property type="entry name" value="P-loop_NTPase"/>
</dbReference>
<feature type="non-terminal residue" evidence="7">
    <location>
        <position position="489"/>
    </location>
</feature>
<dbReference type="InterPro" id="IPR007831">
    <property type="entry name" value="T2SS_GspE_N"/>
</dbReference>
<comment type="similarity">
    <text evidence="2">Belongs to the GSP E family.</text>
</comment>
<dbReference type="PROSITE" id="PS00662">
    <property type="entry name" value="T2SP_E"/>
    <property type="match status" value="1"/>
</dbReference>
<keyword evidence="3" id="KW-0963">Cytoplasm</keyword>
<evidence type="ECO:0000256" key="1">
    <source>
        <dbReference type="ARBA" id="ARBA00004496"/>
    </source>
</evidence>
<evidence type="ECO:0000313" key="8">
    <source>
        <dbReference type="Proteomes" id="UP000524246"/>
    </source>
</evidence>
<dbReference type="GO" id="GO:0009297">
    <property type="term" value="P:pilus assembly"/>
    <property type="evidence" value="ECO:0007669"/>
    <property type="project" value="InterPro"/>
</dbReference>
<organism evidence="7 8">
    <name type="scientific">SAR324 cluster bacterium</name>
    <dbReference type="NCBI Taxonomy" id="2024889"/>
    <lineage>
        <taxon>Bacteria</taxon>
        <taxon>Deltaproteobacteria</taxon>
        <taxon>SAR324 cluster</taxon>
    </lineage>
</organism>
<dbReference type="AlphaFoldDB" id="A0A7X9FSB5"/>
<dbReference type="Proteomes" id="UP000524246">
    <property type="component" value="Unassembled WGS sequence"/>
</dbReference>
<dbReference type="Pfam" id="PF00437">
    <property type="entry name" value="T2SSE"/>
    <property type="match status" value="1"/>
</dbReference>
<dbReference type="GO" id="GO:0005886">
    <property type="term" value="C:plasma membrane"/>
    <property type="evidence" value="ECO:0007669"/>
    <property type="project" value="TreeGrafter"/>
</dbReference>
<feature type="domain" description="Bacterial type II secretion system protein E" evidence="6">
    <location>
        <begin position="381"/>
        <end position="395"/>
    </location>
</feature>
<dbReference type="Gene3D" id="3.30.300.160">
    <property type="entry name" value="Type II secretion system, protein E, N-terminal domain"/>
    <property type="match status" value="1"/>
</dbReference>
<dbReference type="FunFam" id="3.30.300.160:FF:000002">
    <property type="entry name" value="Type II secretion system protein E"/>
    <property type="match status" value="1"/>
</dbReference>
<dbReference type="NCBIfam" id="TIGR02538">
    <property type="entry name" value="type_IV_pilB"/>
    <property type="match status" value="1"/>
</dbReference>
<dbReference type="Gene3D" id="3.40.50.300">
    <property type="entry name" value="P-loop containing nucleotide triphosphate hydrolases"/>
    <property type="match status" value="1"/>
</dbReference>
<dbReference type="GO" id="GO:0016887">
    <property type="term" value="F:ATP hydrolysis activity"/>
    <property type="evidence" value="ECO:0007669"/>
    <property type="project" value="InterPro"/>
</dbReference>
<evidence type="ECO:0000256" key="4">
    <source>
        <dbReference type="ARBA" id="ARBA00022741"/>
    </source>
</evidence>
<dbReference type="PANTHER" id="PTHR30258">
    <property type="entry name" value="TYPE II SECRETION SYSTEM PROTEIN GSPE-RELATED"/>
    <property type="match status" value="1"/>
</dbReference>
<dbReference type="SMART" id="SM00382">
    <property type="entry name" value="AAA"/>
    <property type="match status" value="1"/>
</dbReference>
<dbReference type="EMBL" id="JAAZON010000419">
    <property type="protein sequence ID" value="NMC63349.1"/>
    <property type="molecule type" value="Genomic_DNA"/>
</dbReference>
<protein>
    <submittedName>
        <fullName evidence="7">Type IV-A pilus assembly ATPase PilB</fullName>
    </submittedName>
</protein>
<dbReference type="InterPro" id="IPR001482">
    <property type="entry name" value="T2SS/T4SS_dom"/>
</dbReference>
<evidence type="ECO:0000313" key="7">
    <source>
        <dbReference type="EMBL" id="NMC63349.1"/>
    </source>
</evidence>